<feature type="domain" description="Teneurin-like YD-shell" evidence="3">
    <location>
        <begin position="1030"/>
        <end position="1302"/>
    </location>
</feature>
<dbReference type="NCBIfam" id="TIGR01643">
    <property type="entry name" value="YD_repeat_2x"/>
    <property type="match status" value="8"/>
</dbReference>
<dbReference type="EMBL" id="CP113517">
    <property type="protein sequence ID" value="WAR43126.1"/>
    <property type="molecule type" value="Genomic_DNA"/>
</dbReference>
<evidence type="ECO:0000313" key="5">
    <source>
        <dbReference type="Proteomes" id="UP001162780"/>
    </source>
</evidence>
<dbReference type="NCBIfam" id="TIGR03696">
    <property type="entry name" value="Rhs_assc_core"/>
    <property type="match status" value="1"/>
</dbReference>
<feature type="domain" description="Peptidase C39" evidence="2">
    <location>
        <begin position="51"/>
        <end position="166"/>
    </location>
</feature>
<dbReference type="InterPro" id="IPR050708">
    <property type="entry name" value="T6SS_VgrG/RHS"/>
</dbReference>
<dbReference type="Gene3D" id="2.180.10.10">
    <property type="entry name" value="RHS repeat-associated core"/>
    <property type="match status" value="3"/>
</dbReference>
<dbReference type="CDD" id="cd02259">
    <property type="entry name" value="Peptidase_C39_like"/>
    <property type="match status" value="1"/>
</dbReference>
<keyword evidence="1" id="KW-0677">Repeat</keyword>
<evidence type="ECO:0000256" key="1">
    <source>
        <dbReference type="ARBA" id="ARBA00022737"/>
    </source>
</evidence>
<evidence type="ECO:0000259" key="2">
    <source>
        <dbReference type="Pfam" id="PF03412"/>
    </source>
</evidence>
<keyword evidence="5" id="KW-1185">Reference proteome</keyword>
<dbReference type="PANTHER" id="PTHR32305:SF15">
    <property type="entry name" value="PROTEIN RHSA-RELATED"/>
    <property type="match status" value="1"/>
</dbReference>
<evidence type="ECO:0000313" key="4">
    <source>
        <dbReference type="EMBL" id="WAR43126.1"/>
    </source>
</evidence>
<gene>
    <name evidence="4" type="ORF">NM686_012040</name>
</gene>
<dbReference type="InterPro" id="IPR022385">
    <property type="entry name" value="Rhs_assc_core"/>
</dbReference>
<reference evidence="4" key="1">
    <citation type="submission" date="2022-11" db="EMBL/GenBank/DDBJ databases">
        <title>Methylomonas rapida sp. nov., Carotenoid-Producing Obligate Methanotrophs with High Growth Characteristics and Biotechnological Potential.</title>
        <authorList>
            <person name="Tikhonova E.N."/>
            <person name="Suleimanov R.Z."/>
            <person name="Miroshnikov K."/>
            <person name="Oshkin I.Y."/>
            <person name="Belova S.E."/>
            <person name="Danilova O.V."/>
            <person name="Ashikhmin A."/>
            <person name="Konopkin A."/>
            <person name="But S.Y."/>
            <person name="Khmelenina V.N."/>
            <person name="Kuznetsov N."/>
            <person name="Pimenov N.V."/>
            <person name="Dedysh S.N."/>
        </authorList>
    </citation>
    <scope>NUCLEOTIDE SEQUENCE</scope>
    <source>
        <strain evidence="4">MP1</strain>
    </source>
</reference>
<dbReference type="InterPro" id="IPR056823">
    <property type="entry name" value="TEN-like_YD-shell"/>
</dbReference>
<dbReference type="RefSeq" id="WP_269021761.1">
    <property type="nucleotide sequence ID" value="NZ_CP113517.1"/>
</dbReference>
<sequence>MHARIGHAARLEALFAEMGDRNVSGPATEDITDAREGLWSMQHDPGTAYLCGPLALKNLLLSQGASAGQIEFLNRFRSGKHGVSLSEVGRLATQAKLPHTLIKREPGEAIPVPSIVHWKVNHYAAILGENEGRYHIHDPVFGQDLWVTRAAIDDEASGYYLVPSKKLDHGWQKIQNAEADRLYGMGNPQVVGPLTNGMSPAQGCPSNGSGMCAYNFTEMVASLQIKDRPVGYAPPVGPSVFTTLTYNQREDAQPANFGYFNVSQKWTLNWLSYIQDTPNSPGANVTRYGSGGGTVAYSGYNTSTHQFTPEIKDQSILVLVSSNPVRYERRLPNGSVEVYGQSNGSTTSTRLVFLTQMIDPSGNTVTLNYDNQLRLTSITDAAGRDTTFSYELSNRPLLITKITDPFGRSASISYDSNGRLSSITDVLGLVSSVQYDSSSLINRLTTPYGATTFAYGGTGNSRYLQATDPLGHTERLELKPGVSTIPYSDSASLIPQGIVAPFNAYLNYRNTFYWDKYAYQIGAGDYAKARIKHWVHWAQNTNVISEPVESIKYPLESRIWFNYPGQPSSGLGTAVSGSYNQPTRQGRVLDDGTTQLLQTSYNGKGQITQSIDALGCDTQITYAGNQIDPIQIDQKTATNTYTYTYTPVAKFTYNSQHLPLTSTDAAGQTTAYSYNSAGQLTQVTDPLGQITSYGYDDLGYLTKVTNVNGKTQLSLTYDDYGRVATRTDSEGYTLAYSYDDFDRLTKITYPDDTTQIVTWDKLDKVSVTDRQNRTTHYRYDAMRNMVEETDPLSHKTQYGYFPNRTLKSLSDGNGNVTTWSRDIQSRVTAKTYADGKKTTYAYEAKTSRLKSVTDALGQKKTFTYAKDDRRTALTYSNAINPTPNVSFSYDSRFPRVASMTDGTGTTQYQYQAIGQLGALKLSQIDGPFNNDTIGYQFNELGRMVKRTVDASSETFGYDTLGRLTNHNNPLGDFAQTYLGETDQLTGLQDSAGKVGTSWQYDDNQNDRRLLGIQNSGAARSYDYVTTPENRISEINETTALSGNWAAKDYAYAYDDADRLTSVDVSSGDQYDYTYDAGDNLTGIDTPRGSTAIAVNGLNQITTANAQSYTYDANGNVTNDGVRNYAWDAENRLVNVELTGQPGFSYQMAYDGLGRRVSITSDNGVMAPTVMRYLWCGDSLCQARTATDVVARRYYPEGEVRIAGNVRLYYARDHLGSVRDVQVMTTGARIGSFDYDAYGKPIQKAAPITPDFLYAGMFNIQGVGLHLTNYRAYDPDTGRWLSRDPIMENGGVNLYTYVENNPVNWVDPEGLWVKRCGRRLGAPGNSAVSSNQPLRHDFLSVNGEILSFQAGDNMLWSDGWVDTSENEIDDWDGGNRCETIRENNSLDQYVLAQKTYFPKYSIIAYPYTTPYKLGARNCQTWVDTVLDRAREAEKKNKNQ</sequence>
<evidence type="ECO:0000259" key="3">
    <source>
        <dbReference type="Pfam" id="PF25023"/>
    </source>
</evidence>
<name>A0ABY7GFA2_9GAMM</name>
<dbReference type="InterPro" id="IPR005074">
    <property type="entry name" value="Peptidase_C39"/>
</dbReference>
<organism evidence="4 5">
    <name type="scientific">Methylomonas rapida</name>
    <dbReference type="NCBI Taxonomy" id="2963939"/>
    <lineage>
        <taxon>Bacteria</taxon>
        <taxon>Pseudomonadati</taxon>
        <taxon>Pseudomonadota</taxon>
        <taxon>Gammaproteobacteria</taxon>
        <taxon>Methylococcales</taxon>
        <taxon>Methylococcaceae</taxon>
        <taxon>Methylomonas</taxon>
    </lineage>
</organism>
<dbReference type="Proteomes" id="UP001162780">
    <property type="component" value="Chromosome"/>
</dbReference>
<protein>
    <submittedName>
        <fullName evidence="4">Cysteine peptidase family C39 domain-containing protein</fullName>
    </submittedName>
</protein>
<proteinExistence type="predicted"/>
<dbReference type="Pfam" id="PF25023">
    <property type="entry name" value="TEN_YD-shell"/>
    <property type="match status" value="1"/>
</dbReference>
<dbReference type="InterPro" id="IPR031325">
    <property type="entry name" value="RHS_repeat"/>
</dbReference>
<dbReference type="Pfam" id="PF03412">
    <property type="entry name" value="Peptidase_C39"/>
    <property type="match status" value="1"/>
</dbReference>
<dbReference type="PANTHER" id="PTHR32305">
    <property type="match status" value="1"/>
</dbReference>
<accession>A0ABY7GFA2</accession>
<dbReference type="InterPro" id="IPR006530">
    <property type="entry name" value="YD"/>
</dbReference>
<dbReference type="Gene3D" id="3.90.70.10">
    <property type="entry name" value="Cysteine proteinases"/>
    <property type="match status" value="1"/>
</dbReference>
<dbReference type="Pfam" id="PF05593">
    <property type="entry name" value="RHS_repeat"/>
    <property type="match status" value="5"/>
</dbReference>